<dbReference type="EMBL" id="JBHSOH010000003">
    <property type="protein sequence ID" value="MFC5846967.1"/>
    <property type="molecule type" value="Genomic_DNA"/>
</dbReference>
<accession>A0ABW1DE58</accession>
<dbReference type="Proteomes" id="UP001595979">
    <property type="component" value="Unassembled WGS sequence"/>
</dbReference>
<reference evidence="2" key="1">
    <citation type="journal article" date="2019" name="Int. J. Syst. Evol. Microbiol.">
        <title>The Global Catalogue of Microorganisms (GCM) 10K type strain sequencing project: providing services to taxonomists for standard genome sequencing and annotation.</title>
        <authorList>
            <consortium name="The Broad Institute Genomics Platform"/>
            <consortium name="The Broad Institute Genome Sequencing Center for Infectious Disease"/>
            <person name="Wu L."/>
            <person name="Ma J."/>
        </authorList>
    </citation>
    <scope>NUCLEOTIDE SEQUENCE [LARGE SCALE GENOMIC DNA]</scope>
    <source>
        <strain evidence="2">CGMCC 1.15053</strain>
    </source>
</reference>
<gene>
    <name evidence="1" type="ORF">ACFPQ6_01475</name>
</gene>
<protein>
    <submittedName>
        <fullName evidence="1">Uncharacterized protein</fullName>
    </submittedName>
</protein>
<sequence length="295" mass="30920">MKVGLLESRAARLSGYWAAYLRELGVDLSAPGLDDEEALALGRESLPQEPATVQLTLGRVLALGRVDAALVPQLPAVFGDAWSEALTELLPRRISGLPALIALPDAPTSREDIERVAAEIGLRLSPGGNRVRLALDRAKPLSAGPRAEMPALTRASHATVGVIGPRALLDEPVLAAGLRAALEGLELHAVYGSDLPLPELLKRAERMENAARAQTGEKELFGAASLLAGKSAVRGLVFVAPARDGATHAALSRLAAKMHKPTLLLDLDAGQGGGPELRAFAERLQNGVVSREGTP</sequence>
<keyword evidence="2" id="KW-1185">Reference proteome</keyword>
<proteinExistence type="predicted"/>
<evidence type="ECO:0000313" key="1">
    <source>
        <dbReference type="EMBL" id="MFC5846967.1"/>
    </source>
</evidence>
<dbReference type="RefSeq" id="WP_380045679.1">
    <property type="nucleotide sequence ID" value="NZ_JBHSOH010000003.1"/>
</dbReference>
<organism evidence="1 2">
    <name type="scientific">Deinococcus petrolearius</name>
    <dbReference type="NCBI Taxonomy" id="1751295"/>
    <lineage>
        <taxon>Bacteria</taxon>
        <taxon>Thermotogati</taxon>
        <taxon>Deinococcota</taxon>
        <taxon>Deinococci</taxon>
        <taxon>Deinococcales</taxon>
        <taxon>Deinococcaceae</taxon>
        <taxon>Deinococcus</taxon>
    </lineage>
</organism>
<comment type="caution">
    <text evidence="1">The sequence shown here is derived from an EMBL/GenBank/DDBJ whole genome shotgun (WGS) entry which is preliminary data.</text>
</comment>
<name>A0ABW1DE58_9DEIO</name>
<evidence type="ECO:0000313" key="2">
    <source>
        <dbReference type="Proteomes" id="UP001595979"/>
    </source>
</evidence>